<evidence type="ECO:0000256" key="1">
    <source>
        <dbReference type="ARBA" id="ARBA00004123"/>
    </source>
</evidence>
<dbReference type="Pfam" id="PF23015">
    <property type="entry name" value="zf-WIZ"/>
    <property type="match status" value="1"/>
</dbReference>
<feature type="compositionally biased region" description="Basic and acidic residues" evidence="7">
    <location>
        <begin position="548"/>
        <end position="573"/>
    </location>
</feature>
<name>A0A3Q2YDH7_HIPCM</name>
<dbReference type="PANTHER" id="PTHR24396">
    <property type="entry name" value="ZINC FINGER PROTEIN"/>
    <property type="match status" value="1"/>
</dbReference>
<keyword evidence="4" id="KW-0862">Zinc</keyword>
<dbReference type="GeneTree" id="ENSGT00940000158258"/>
<evidence type="ECO:0000313" key="10">
    <source>
        <dbReference type="Proteomes" id="UP000264820"/>
    </source>
</evidence>
<evidence type="ECO:0000313" key="9">
    <source>
        <dbReference type="Ensembl" id="ENSHCOP00000015956.1"/>
    </source>
</evidence>
<feature type="domain" description="C2H2-type" evidence="8">
    <location>
        <begin position="281"/>
        <end position="308"/>
    </location>
</feature>
<evidence type="ECO:0000256" key="2">
    <source>
        <dbReference type="ARBA" id="ARBA00022723"/>
    </source>
</evidence>
<feature type="compositionally biased region" description="Basic and acidic residues" evidence="7">
    <location>
        <begin position="149"/>
        <end position="163"/>
    </location>
</feature>
<reference evidence="9" key="1">
    <citation type="submission" date="2025-08" db="UniProtKB">
        <authorList>
            <consortium name="Ensembl"/>
        </authorList>
    </citation>
    <scope>IDENTIFICATION</scope>
</reference>
<comment type="subcellular location">
    <subcellularLocation>
        <location evidence="1">Nucleus</location>
    </subcellularLocation>
</comment>
<dbReference type="GeneID" id="109520540"/>
<proteinExistence type="predicted"/>
<feature type="domain" description="C2H2-type" evidence="8">
    <location>
        <begin position="314"/>
        <end position="341"/>
    </location>
</feature>
<dbReference type="STRING" id="109280.ENSHCOP00000015956"/>
<dbReference type="Gene3D" id="3.30.160.60">
    <property type="entry name" value="Classic Zinc Finger"/>
    <property type="match status" value="2"/>
</dbReference>
<dbReference type="OMA" id="WGFDESP"/>
<dbReference type="Proteomes" id="UP000264820">
    <property type="component" value="Unplaced"/>
</dbReference>
<dbReference type="PROSITE" id="PS00028">
    <property type="entry name" value="ZINC_FINGER_C2H2_1"/>
    <property type="match status" value="4"/>
</dbReference>
<evidence type="ECO:0000256" key="4">
    <source>
        <dbReference type="ARBA" id="ARBA00022833"/>
    </source>
</evidence>
<feature type="compositionally biased region" description="Polar residues" evidence="7">
    <location>
        <begin position="592"/>
        <end position="603"/>
    </location>
</feature>
<sequence>MATEMSCLSGVDGDDKDADPDIAALILLQDSVKMTEDSTACNESFFTPSRKQSGVLDVLSNAEMLSPVGLGNGLSFHEATQDDEFHSVTMEKEEEKSITQLKTVHEIDTAGIWGFDRESPEESSVDLSSSSELKWDPSRELVHFVWENHDHDSSGDKPKKEVHPLNSQSRRKRKMDLVTMADPSEDPCPGLTHKLSENFSDKGHVDSISLNVRQSRTFSKLHASQAENVPSYPNGAMKAIKQVLCGATGRHSQEDNPSRDLSTSKGALTLNSHSEEKASCYSCSKCQLTFQRRSHLQRHLKSHDDPPNHLPKTFICRECGESFSQSTVLIEHVNMHHEKRSALPDNLREWTEDDAKLFCPQCSFRTSCPNAFVQHAKTHAKEKKNFKCDKCNFRAVSWHDLRGHIILHSQQAVRKQTRSNQYDIFSCNICPYKALSKTIFKNHLWRRHQLDLKEYEIEQFGNISERPAGERRLPPYAAVEDAELTSEIMIKGQVSSKRASPAQSNDISDLFQSHEIKRGFKSQLTQSKLDKSINVLLSRQKRVQNSAEQRKSAHDTTNGKKDYEQVTPDREDVIFPPNGLSGSSYEADRVPNRNSLPKRTPYQSPVKKSPSKRKMSTPYRNTSDQESCFVSPKPLPSPTGLNQGDPQEDKKDIPHVKEEDDLEKGVRQEDHNVIYTYSRRMSIRGALQASKRLFEKVKNEERDASEPTIKEECVETEVFQETFDSRPMPSVESCAGEMPKLDSDCKNCPYCPAVFQSGVGLSNHVRGHLHRVGLTYTARHVLTPEKVACEDRPKIRRKITAFRKMKKVLQLPPDSEETETDIHSCPLCGDIFDNRKGQSNHIRGHLKKIGRAHLSKNKSPLIVLKELMRNKKEYSRAVDILGKRRNHFHYGANHFTPSAFGFPQDDSDSSADVKPLMPPFSVWETDSDRKQPLTKVEEEDILTDTSALIGILKKRKCQEDSKPKSAVPISRYSVAVSSNAEQSSGPRVASSLPMAISEKGEFNRKVCVHCKATFHSGVSLSNHLRACVKRKRIALLEGSEFDCKTRRQRLRPSSKKKVLPFTQTPEETYRLTCRFCDLVFQGPLSVQEDWVKHLQRHIMNTGVPHTGLAMVEVTSLPATDLASCVKTDPESSHPIAAHDAS</sequence>
<organism evidence="9 10">
    <name type="scientific">Hippocampus comes</name>
    <name type="common">Tiger tail seahorse</name>
    <dbReference type="NCBI Taxonomy" id="109280"/>
    <lineage>
        <taxon>Eukaryota</taxon>
        <taxon>Metazoa</taxon>
        <taxon>Chordata</taxon>
        <taxon>Craniata</taxon>
        <taxon>Vertebrata</taxon>
        <taxon>Euteleostomi</taxon>
        <taxon>Actinopterygii</taxon>
        <taxon>Neopterygii</taxon>
        <taxon>Teleostei</taxon>
        <taxon>Neoteleostei</taxon>
        <taxon>Acanthomorphata</taxon>
        <taxon>Syngnathiaria</taxon>
        <taxon>Syngnathiformes</taxon>
        <taxon>Syngnathoidei</taxon>
        <taxon>Syngnathidae</taxon>
        <taxon>Hippocampus</taxon>
    </lineage>
</organism>
<dbReference type="InterPro" id="IPR051643">
    <property type="entry name" value="Transcr_Reg_ZincFinger"/>
</dbReference>
<feature type="region of interest" description="Disordered" evidence="7">
    <location>
        <begin position="540"/>
        <end position="652"/>
    </location>
</feature>
<dbReference type="PROSITE" id="PS50157">
    <property type="entry name" value="ZINC_FINGER_C2H2_2"/>
    <property type="match status" value="2"/>
</dbReference>
<reference evidence="9" key="2">
    <citation type="submission" date="2025-09" db="UniProtKB">
        <authorList>
            <consortium name="Ensembl"/>
        </authorList>
    </citation>
    <scope>IDENTIFICATION</scope>
</reference>
<dbReference type="InterPro" id="IPR036236">
    <property type="entry name" value="Znf_C2H2_sf"/>
</dbReference>
<evidence type="ECO:0000256" key="6">
    <source>
        <dbReference type="PROSITE-ProRule" id="PRU00042"/>
    </source>
</evidence>
<dbReference type="OrthoDB" id="8669871at2759"/>
<dbReference type="RefSeq" id="XP_019733396.1">
    <property type="nucleotide sequence ID" value="XM_019877837.1"/>
</dbReference>
<keyword evidence="5" id="KW-0539">Nucleus</keyword>
<accession>A0A3Q2YDH7</accession>
<feature type="region of interest" description="Disordered" evidence="7">
    <location>
        <begin position="149"/>
        <end position="173"/>
    </location>
</feature>
<dbReference type="SMART" id="SM00355">
    <property type="entry name" value="ZnF_C2H2"/>
    <property type="match status" value="9"/>
</dbReference>
<evidence type="ECO:0000259" key="8">
    <source>
        <dbReference type="PROSITE" id="PS50157"/>
    </source>
</evidence>
<dbReference type="GO" id="GO:0008270">
    <property type="term" value="F:zinc ion binding"/>
    <property type="evidence" value="ECO:0007669"/>
    <property type="project" value="UniProtKB-KW"/>
</dbReference>
<evidence type="ECO:0000256" key="5">
    <source>
        <dbReference type="ARBA" id="ARBA00023242"/>
    </source>
</evidence>
<dbReference type="PANTHER" id="PTHR24396:SF25">
    <property type="entry name" value="ZINC FINGER PROTEIN 644"/>
    <property type="match status" value="1"/>
</dbReference>
<dbReference type="GO" id="GO:0005634">
    <property type="term" value="C:nucleus"/>
    <property type="evidence" value="ECO:0007669"/>
    <property type="project" value="UniProtKB-SubCell"/>
</dbReference>
<keyword evidence="3 6" id="KW-0863">Zinc-finger</keyword>
<feature type="compositionally biased region" description="Polar residues" evidence="7">
    <location>
        <begin position="618"/>
        <end position="628"/>
    </location>
</feature>
<dbReference type="GO" id="GO:0000981">
    <property type="term" value="F:DNA-binding transcription factor activity, RNA polymerase II-specific"/>
    <property type="evidence" value="ECO:0007669"/>
    <property type="project" value="TreeGrafter"/>
</dbReference>
<dbReference type="CTD" id="100007441"/>
<dbReference type="Ensembl" id="ENSHCOT00000024026.1">
    <property type="protein sequence ID" value="ENSHCOP00000015956.1"/>
    <property type="gene ID" value="ENSHCOG00000019643.1"/>
</dbReference>
<dbReference type="KEGG" id="hcq:109520540"/>
<dbReference type="GO" id="GO:0000978">
    <property type="term" value="F:RNA polymerase II cis-regulatory region sequence-specific DNA binding"/>
    <property type="evidence" value="ECO:0007669"/>
    <property type="project" value="TreeGrafter"/>
</dbReference>
<dbReference type="AlphaFoldDB" id="A0A3Q2YDH7"/>
<dbReference type="Pfam" id="PF00096">
    <property type="entry name" value="zf-C2H2"/>
    <property type="match status" value="2"/>
</dbReference>
<keyword evidence="10" id="KW-1185">Reference proteome</keyword>
<dbReference type="InterPro" id="IPR055125">
    <property type="entry name" value="Wiz_C_Znf"/>
</dbReference>
<protein>
    <submittedName>
        <fullName evidence="9">Zinc finger protein 644a</fullName>
    </submittedName>
</protein>
<evidence type="ECO:0000256" key="7">
    <source>
        <dbReference type="SAM" id="MobiDB-lite"/>
    </source>
</evidence>
<keyword evidence="2" id="KW-0479">Metal-binding</keyword>
<dbReference type="InterPro" id="IPR013087">
    <property type="entry name" value="Znf_C2H2_type"/>
</dbReference>
<evidence type="ECO:0000256" key="3">
    <source>
        <dbReference type="ARBA" id="ARBA00022771"/>
    </source>
</evidence>
<dbReference type="SUPFAM" id="SSF57667">
    <property type="entry name" value="beta-beta-alpha zinc fingers"/>
    <property type="match status" value="2"/>
</dbReference>